<organism evidence="4 5">
    <name type="scientific">Danionella cerebrum</name>
    <dbReference type="NCBI Taxonomy" id="2873325"/>
    <lineage>
        <taxon>Eukaryota</taxon>
        <taxon>Metazoa</taxon>
        <taxon>Chordata</taxon>
        <taxon>Craniata</taxon>
        <taxon>Vertebrata</taxon>
        <taxon>Euteleostomi</taxon>
        <taxon>Actinopterygii</taxon>
        <taxon>Neopterygii</taxon>
        <taxon>Teleostei</taxon>
        <taxon>Ostariophysi</taxon>
        <taxon>Cypriniformes</taxon>
        <taxon>Danionidae</taxon>
        <taxon>Danioninae</taxon>
        <taxon>Danionella</taxon>
    </lineage>
</organism>
<dbReference type="PANTHER" id="PTHR46186">
    <property type="entry name" value="CYSTATIN"/>
    <property type="match status" value="1"/>
</dbReference>
<dbReference type="Pfam" id="PF00031">
    <property type="entry name" value="Cystatin"/>
    <property type="match status" value="1"/>
</dbReference>
<evidence type="ECO:0000259" key="3">
    <source>
        <dbReference type="SMART" id="SM00043"/>
    </source>
</evidence>
<dbReference type="GO" id="GO:0005615">
    <property type="term" value="C:extracellular space"/>
    <property type="evidence" value="ECO:0007669"/>
    <property type="project" value="TreeGrafter"/>
</dbReference>
<evidence type="ECO:0000256" key="2">
    <source>
        <dbReference type="SAM" id="SignalP"/>
    </source>
</evidence>
<feature type="domain" description="Cystatin" evidence="3">
    <location>
        <begin position="12"/>
        <end position="122"/>
    </location>
</feature>
<evidence type="ECO:0000313" key="5">
    <source>
        <dbReference type="Proteomes" id="UP000316079"/>
    </source>
</evidence>
<name>A0A553QSE9_9TELE</name>
<dbReference type="OrthoDB" id="1908104at2759"/>
<dbReference type="InterPro" id="IPR000010">
    <property type="entry name" value="Cystatin_dom"/>
</dbReference>
<protein>
    <recommendedName>
        <fullName evidence="3">Cystatin domain-containing protein</fullName>
    </recommendedName>
</protein>
<dbReference type="InterPro" id="IPR046350">
    <property type="entry name" value="Cystatin_sf"/>
</dbReference>
<dbReference type="PANTHER" id="PTHR46186:SF12">
    <property type="entry name" value="CYSTATIN C (AMYLOID ANGIOPATHY AND CEREBRAL HEMORRHAGE)-RELATED"/>
    <property type="match status" value="1"/>
</dbReference>
<keyword evidence="2" id="KW-0732">Signal</keyword>
<dbReference type="GO" id="GO:0031982">
    <property type="term" value="C:vesicle"/>
    <property type="evidence" value="ECO:0007669"/>
    <property type="project" value="TreeGrafter"/>
</dbReference>
<reference evidence="4 5" key="1">
    <citation type="journal article" date="2019" name="Sci. Data">
        <title>Hybrid genome assembly and annotation of Danionella translucida.</title>
        <authorList>
            <person name="Kadobianskyi M."/>
            <person name="Schulze L."/>
            <person name="Schuelke M."/>
            <person name="Judkewitz B."/>
        </authorList>
    </citation>
    <scope>NUCLEOTIDE SEQUENCE [LARGE SCALE GENOMIC DNA]</scope>
    <source>
        <strain evidence="4 5">Bolton</strain>
    </source>
</reference>
<dbReference type="SMART" id="SM00043">
    <property type="entry name" value="CY"/>
    <property type="match status" value="1"/>
</dbReference>
<dbReference type="AlphaFoldDB" id="A0A553QSE9"/>
<dbReference type="GO" id="GO:0004869">
    <property type="term" value="F:cysteine-type endopeptidase inhibitor activity"/>
    <property type="evidence" value="ECO:0007669"/>
    <property type="project" value="InterPro"/>
</dbReference>
<dbReference type="EMBL" id="SRMA01025591">
    <property type="protein sequence ID" value="TRY92895.1"/>
    <property type="molecule type" value="Genomic_DNA"/>
</dbReference>
<sequence>MVLFGWVFSALVIIGCSINLNSRDVMNVADFAMNFHNRMSNYPYAFKVVEIVSDEVQLSPPARLKYILDILAVQTFCRNQGNLNLTLCELQPKAETLRCTFSVLAVPGNDHIPKRLLSHHCF</sequence>
<dbReference type="CDD" id="cd00042">
    <property type="entry name" value="CY"/>
    <property type="match status" value="1"/>
</dbReference>
<accession>A0A553QSE9</accession>
<dbReference type="Proteomes" id="UP000316079">
    <property type="component" value="Unassembled WGS sequence"/>
</dbReference>
<dbReference type="Gene3D" id="3.10.450.10">
    <property type="match status" value="1"/>
</dbReference>
<dbReference type="GO" id="GO:0005737">
    <property type="term" value="C:cytoplasm"/>
    <property type="evidence" value="ECO:0007669"/>
    <property type="project" value="TreeGrafter"/>
</dbReference>
<keyword evidence="5" id="KW-1185">Reference proteome</keyword>
<evidence type="ECO:0000313" key="4">
    <source>
        <dbReference type="EMBL" id="TRY92895.1"/>
    </source>
</evidence>
<dbReference type="SUPFAM" id="SSF54403">
    <property type="entry name" value="Cystatin/monellin"/>
    <property type="match status" value="1"/>
</dbReference>
<comment type="caution">
    <text evidence="4">The sequence shown here is derived from an EMBL/GenBank/DDBJ whole genome shotgun (WGS) entry which is preliminary data.</text>
</comment>
<evidence type="ECO:0000256" key="1">
    <source>
        <dbReference type="ARBA" id="ARBA00009403"/>
    </source>
</evidence>
<proteinExistence type="inferred from homology"/>
<feature type="chain" id="PRO_5021821938" description="Cystatin domain-containing protein" evidence="2">
    <location>
        <begin position="18"/>
        <end position="122"/>
    </location>
</feature>
<gene>
    <name evidence="4" type="ORF">DNTS_005709</name>
</gene>
<comment type="similarity">
    <text evidence="1">Belongs to the cystatin family.</text>
</comment>
<feature type="signal peptide" evidence="2">
    <location>
        <begin position="1"/>
        <end position="17"/>
    </location>
</feature>